<dbReference type="Pfam" id="PF01983">
    <property type="entry name" value="CofC"/>
    <property type="match status" value="1"/>
</dbReference>
<protein>
    <submittedName>
        <fullName evidence="5">2-phospho-L-lactate guanylyltransferase</fullName>
    </submittedName>
</protein>
<organism evidence="5 6">
    <name type="scientific">Nocardioides conyzicola</name>
    <dbReference type="NCBI Taxonomy" id="1651781"/>
    <lineage>
        <taxon>Bacteria</taxon>
        <taxon>Bacillati</taxon>
        <taxon>Actinomycetota</taxon>
        <taxon>Actinomycetes</taxon>
        <taxon>Propionibacteriales</taxon>
        <taxon>Nocardioidaceae</taxon>
        <taxon>Nocardioides</taxon>
    </lineage>
</organism>
<dbReference type="NCBIfam" id="TIGR03552">
    <property type="entry name" value="F420_cofC"/>
    <property type="match status" value="1"/>
</dbReference>
<dbReference type="InterPro" id="IPR002835">
    <property type="entry name" value="CofC"/>
</dbReference>
<accession>A0ABP8WLN4</accession>
<keyword evidence="6" id="KW-1185">Reference proteome</keyword>
<evidence type="ECO:0000256" key="2">
    <source>
        <dbReference type="ARBA" id="ARBA00022695"/>
    </source>
</evidence>
<dbReference type="GO" id="GO:0016779">
    <property type="term" value="F:nucleotidyltransferase activity"/>
    <property type="evidence" value="ECO:0007669"/>
    <property type="project" value="UniProtKB-KW"/>
</dbReference>
<evidence type="ECO:0000256" key="4">
    <source>
        <dbReference type="ARBA" id="ARBA00023134"/>
    </source>
</evidence>
<sequence length="216" mass="22456">MSDQEPTTRYAVLVPVKPPAVGKSRLAELDAGASRRRLAEAFAQDTVLACLRAETVRQVLVVTDDARFSQVLSALGCTAIPDGVSGDLNATLRQAAAEAHRRWPDLVPVAVCADLPALRSDDLDAVLGVLETGRPSFVPDAAGVGTTMYVAAHDEFDPHFGPGSRDAHLDAGARELAGVPASVRRDVDDPADLAAAVELGVGPHTSVALLAANPTP</sequence>
<dbReference type="EMBL" id="BAABKM010000001">
    <property type="protein sequence ID" value="GAA4690684.1"/>
    <property type="molecule type" value="Genomic_DNA"/>
</dbReference>
<name>A0ABP8WLN4_9ACTN</name>
<keyword evidence="4" id="KW-0342">GTP-binding</keyword>
<dbReference type="Gene3D" id="3.90.550.10">
    <property type="entry name" value="Spore Coat Polysaccharide Biosynthesis Protein SpsA, Chain A"/>
    <property type="match status" value="1"/>
</dbReference>
<reference evidence="6" key="1">
    <citation type="journal article" date="2019" name="Int. J. Syst. Evol. Microbiol.">
        <title>The Global Catalogue of Microorganisms (GCM) 10K type strain sequencing project: providing services to taxonomists for standard genome sequencing and annotation.</title>
        <authorList>
            <consortium name="The Broad Institute Genomics Platform"/>
            <consortium name="The Broad Institute Genome Sequencing Center for Infectious Disease"/>
            <person name="Wu L."/>
            <person name="Ma J."/>
        </authorList>
    </citation>
    <scope>NUCLEOTIDE SEQUENCE [LARGE SCALE GENOMIC DNA]</scope>
    <source>
        <strain evidence="6">JCM 18531</strain>
    </source>
</reference>
<dbReference type="Proteomes" id="UP001499974">
    <property type="component" value="Unassembled WGS sequence"/>
</dbReference>
<gene>
    <name evidence="5" type="primary">cofC</name>
    <name evidence="5" type="ORF">GCM10023349_01530</name>
</gene>
<dbReference type="PANTHER" id="PTHR40392">
    <property type="entry name" value="2-PHOSPHO-L-LACTATE GUANYLYLTRANSFERASE"/>
    <property type="match status" value="1"/>
</dbReference>
<evidence type="ECO:0000256" key="1">
    <source>
        <dbReference type="ARBA" id="ARBA00022679"/>
    </source>
</evidence>
<keyword evidence="2 5" id="KW-0548">Nucleotidyltransferase</keyword>
<dbReference type="PANTHER" id="PTHR40392:SF1">
    <property type="entry name" value="2-PHOSPHO-L-LACTATE GUANYLYLTRANSFERASE"/>
    <property type="match status" value="1"/>
</dbReference>
<dbReference type="RefSeq" id="WP_345518256.1">
    <property type="nucleotide sequence ID" value="NZ_BAABKM010000001.1"/>
</dbReference>
<evidence type="ECO:0000256" key="3">
    <source>
        <dbReference type="ARBA" id="ARBA00022741"/>
    </source>
</evidence>
<dbReference type="InterPro" id="IPR029044">
    <property type="entry name" value="Nucleotide-diphossugar_trans"/>
</dbReference>
<evidence type="ECO:0000313" key="5">
    <source>
        <dbReference type="EMBL" id="GAA4690684.1"/>
    </source>
</evidence>
<comment type="caution">
    <text evidence="5">The sequence shown here is derived from an EMBL/GenBank/DDBJ whole genome shotgun (WGS) entry which is preliminary data.</text>
</comment>
<proteinExistence type="predicted"/>
<dbReference type="SUPFAM" id="SSF53448">
    <property type="entry name" value="Nucleotide-diphospho-sugar transferases"/>
    <property type="match status" value="1"/>
</dbReference>
<evidence type="ECO:0000313" key="6">
    <source>
        <dbReference type="Proteomes" id="UP001499974"/>
    </source>
</evidence>
<keyword evidence="1" id="KW-0808">Transferase</keyword>
<keyword evidence="3" id="KW-0547">Nucleotide-binding</keyword>